<proteinExistence type="predicted"/>
<name>A0A919MA86_9ACTN</name>
<dbReference type="Proteomes" id="UP000619479">
    <property type="component" value="Unassembled WGS sequence"/>
</dbReference>
<evidence type="ECO:0000313" key="1">
    <source>
        <dbReference type="EMBL" id="GID68314.1"/>
    </source>
</evidence>
<comment type="caution">
    <text evidence="1">The sequence shown here is derived from an EMBL/GenBank/DDBJ whole genome shotgun (WGS) entry which is preliminary data.</text>
</comment>
<protein>
    <submittedName>
        <fullName evidence="1">Uncharacterized protein</fullName>
    </submittedName>
</protein>
<keyword evidence="2" id="KW-1185">Reference proteome</keyword>
<dbReference type="SUPFAM" id="SSF55874">
    <property type="entry name" value="ATPase domain of HSP90 chaperone/DNA topoisomerase II/histidine kinase"/>
    <property type="match status" value="1"/>
</dbReference>
<sequence length="51" mass="5096">MRVHDDGVGGADPDGTGLHGLARRVAALDGRLEVDSPAGGGTTIRVEVPCA</sequence>
<evidence type="ECO:0000313" key="2">
    <source>
        <dbReference type="Proteomes" id="UP000619479"/>
    </source>
</evidence>
<dbReference type="AlphaFoldDB" id="A0A919MA86"/>
<organism evidence="1 2">
    <name type="scientific">Actinoplanes cyaneus</name>
    <dbReference type="NCBI Taxonomy" id="52696"/>
    <lineage>
        <taxon>Bacteria</taxon>
        <taxon>Bacillati</taxon>
        <taxon>Actinomycetota</taxon>
        <taxon>Actinomycetes</taxon>
        <taxon>Micromonosporales</taxon>
        <taxon>Micromonosporaceae</taxon>
        <taxon>Actinoplanes</taxon>
    </lineage>
</organism>
<dbReference type="InterPro" id="IPR036890">
    <property type="entry name" value="HATPase_C_sf"/>
</dbReference>
<accession>A0A919MA86</accession>
<dbReference type="EMBL" id="BOMH01000045">
    <property type="protein sequence ID" value="GID68314.1"/>
    <property type="molecule type" value="Genomic_DNA"/>
</dbReference>
<dbReference type="RefSeq" id="WP_203747455.1">
    <property type="nucleotide sequence ID" value="NZ_BAAAUC010000022.1"/>
</dbReference>
<reference evidence="1" key="1">
    <citation type="submission" date="2021-01" db="EMBL/GenBank/DDBJ databases">
        <title>Whole genome shotgun sequence of Actinoplanes cyaneus NBRC 14990.</title>
        <authorList>
            <person name="Komaki H."/>
            <person name="Tamura T."/>
        </authorList>
    </citation>
    <scope>NUCLEOTIDE SEQUENCE</scope>
    <source>
        <strain evidence="1">NBRC 14990</strain>
    </source>
</reference>
<gene>
    <name evidence="1" type="ORF">Acy02nite_61950</name>
</gene>
<dbReference type="Gene3D" id="3.30.565.10">
    <property type="entry name" value="Histidine kinase-like ATPase, C-terminal domain"/>
    <property type="match status" value="1"/>
</dbReference>